<dbReference type="GO" id="GO:0030170">
    <property type="term" value="F:pyridoxal phosphate binding"/>
    <property type="evidence" value="ECO:0007669"/>
    <property type="project" value="InterPro"/>
</dbReference>
<evidence type="ECO:0000256" key="4">
    <source>
        <dbReference type="ARBA" id="ARBA00023125"/>
    </source>
</evidence>
<keyword evidence="4" id="KW-0238">DNA-binding</keyword>
<dbReference type="Pfam" id="PF00155">
    <property type="entry name" value="Aminotran_1_2"/>
    <property type="match status" value="1"/>
</dbReference>
<keyword evidence="7" id="KW-0032">Aminotransferase</keyword>
<dbReference type="PANTHER" id="PTHR46577">
    <property type="entry name" value="HTH-TYPE TRANSCRIPTIONAL REGULATORY PROTEIN GABR"/>
    <property type="match status" value="1"/>
</dbReference>
<evidence type="ECO:0000256" key="1">
    <source>
        <dbReference type="ARBA" id="ARBA00005384"/>
    </source>
</evidence>
<accession>A0A1M5FNG9</accession>
<dbReference type="GO" id="GO:0003700">
    <property type="term" value="F:DNA-binding transcription factor activity"/>
    <property type="evidence" value="ECO:0007669"/>
    <property type="project" value="InterPro"/>
</dbReference>
<evidence type="ECO:0000256" key="3">
    <source>
        <dbReference type="ARBA" id="ARBA00023015"/>
    </source>
</evidence>
<dbReference type="InterPro" id="IPR004839">
    <property type="entry name" value="Aminotransferase_I/II_large"/>
</dbReference>
<dbReference type="CDD" id="cd07377">
    <property type="entry name" value="WHTH_GntR"/>
    <property type="match status" value="1"/>
</dbReference>
<dbReference type="InterPro" id="IPR000524">
    <property type="entry name" value="Tscrpt_reg_HTH_GntR"/>
</dbReference>
<name>A0A1M5FNG9_SALEC</name>
<reference evidence="8" key="1">
    <citation type="submission" date="2016-11" db="EMBL/GenBank/DDBJ databases">
        <authorList>
            <person name="Varghese N."/>
            <person name="Submissions S."/>
        </authorList>
    </citation>
    <scope>NUCLEOTIDE SEQUENCE [LARGE SCALE GENOMIC DNA]</scope>
    <source>
        <strain evidence="8">DSM 24579</strain>
    </source>
</reference>
<dbReference type="Gene3D" id="1.10.10.10">
    <property type="entry name" value="Winged helix-like DNA-binding domain superfamily/Winged helix DNA-binding domain"/>
    <property type="match status" value="1"/>
</dbReference>
<dbReference type="Gene3D" id="3.40.640.10">
    <property type="entry name" value="Type I PLP-dependent aspartate aminotransferase-like (Major domain)"/>
    <property type="match status" value="1"/>
</dbReference>
<dbReference type="SUPFAM" id="SSF53383">
    <property type="entry name" value="PLP-dependent transferases"/>
    <property type="match status" value="1"/>
</dbReference>
<dbReference type="SUPFAM" id="SSF46785">
    <property type="entry name" value="Winged helix' DNA-binding domain"/>
    <property type="match status" value="1"/>
</dbReference>
<keyword evidence="2" id="KW-0663">Pyridoxal phosphate</keyword>
<dbReference type="Proteomes" id="UP000183945">
    <property type="component" value="Unassembled WGS sequence"/>
</dbReference>
<dbReference type="Pfam" id="PF00392">
    <property type="entry name" value="GntR"/>
    <property type="match status" value="1"/>
</dbReference>
<dbReference type="SMART" id="SM00345">
    <property type="entry name" value="HTH_GNTR"/>
    <property type="match status" value="1"/>
</dbReference>
<organism evidence="7 8">
    <name type="scientific">Salegentibacter echinorum</name>
    <dbReference type="NCBI Taxonomy" id="1073325"/>
    <lineage>
        <taxon>Bacteria</taxon>
        <taxon>Pseudomonadati</taxon>
        <taxon>Bacteroidota</taxon>
        <taxon>Flavobacteriia</taxon>
        <taxon>Flavobacteriales</taxon>
        <taxon>Flavobacteriaceae</taxon>
        <taxon>Salegentibacter</taxon>
    </lineage>
</organism>
<dbReference type="CDD" id="cd00609">
    <property type="entry name" value="AAT_like"/>
    <property type="match status" value="1"/>
</dbReference>
<evidence type="ECO:0000256" key="2">
    <source>
        <dbReference type="ARBA" id="ARBA00022898"/>
    </source>
</evidence>
<dbReference type="AlphaFoldDB" id="A0A1M5FNG9"/>
<dbReference type="InterPro" id="IPR015424">
    <property type="entry name" value="PyrdxlP-dep_Trfase"/>
</dbReference>
<dbReference type="GO" id="GO:0008483">
    <property type="term" value="F:transaminase activity"/>
    <property type="evidence" value="ECO:0007669"/>
    <property type="project" value="UniProtKB-KW"/>
</dbReference>
<dbReference type="GO" id="GO:0003677">
    <property type="term" value="F:DNA binding"/>
    <property type="evidence" value="ECO:0007669"/>
    <property type="project" value="UniProtKB-KW"/>
</dbReference>
<dbReference type="InterPro" id="IPR036388">
    <property type="entry name" value="WH-like_DNA-bd_sf"/>
</dbReference>
<dbReference type="EMBL" id="FQVT01000003">
    <property type="protein sequence ID" value="SHF93117.1"/>
    <property type="molecule type" value="Genomic_DNA"/>
</dbReference>
<evidence type="ECO:0000313" key="7">
    <source>
        <dbReference type="EMBL" id="SHF93117.1"/>
    </source>
</evidence>
<sequence length="501" mass="57675">MTLTMGINIPFPSFIHIDRRKKEPVYMQIVYQFINAVRSRVLESGDQLPGSRIIAKELKLHRKTIVAALAELQEQGWINTRPNIGVFIANPEVSAVRNEVFQQPPQKATYNFRKEFILDSPSEENISSYSFTDGTADYRIVKPEELVRFYASVLKRKKQTGVLLNSTKDKVFFKDQLSYYLNITRGFHLSRKFLLPIAGMEQALSILARLLINSGDIVLVEELSYFLPNMVLGQAGARIKTIPVDENGMNIDFIEENFKAGEIRLVYLNPTCQYPTGVQLSETRKTQLLDLAERYNFIVIEDDTDFEFSLTKNKQESLFRKNGGNRVIYLGSFARFLLPGFQMNFIIAPEDLLHEAAKYLNIYGKPDVMMEKALGEIIHQGDIHRYQRKSKKVIAERKELFAGLLKTYFKDKIEFDVPKAGLAFWIEFKEFFPLTRLQEKAKEKDVFIPGICLYQNRRLTALRLGFAHFNQAEMEEVVELLAGAYFELMANRPCSGKKSFT</sequence>
<dbReference type="PANTHER" id="PTHR46577:SF1">
    <property type="entry name" value="HTH-TYPE TRANSCRIPTIONAL REGULATORY PROTEIN GABR"/>
    <property type="match status" value="1"/>
</dbReference>
<gene>
    <name evidence="7" type="ORF">SAMN05444483_103277</name>
</gene>
<keyword evidence="7" id="KW-0808">Transferase</keyword>
<dbReference type="PROSITE" id="PS50949">
    <property type="entry name" value="HTH_GNTR"/>
    <property type="match status" value="1"/>
</dbReference>
<dbReference type="STRING" id="1073325.SAMN05444483_103277"/>
<keyword evidence="3" id="KW-0805">Transcription regulation</keyword>
<dbReference type="InterPro" id="IPR036390">
    <property type="entry name" value="WH_DNA-bd_sf"/>
</dbReference>
<protein>
    <submittedName>
        <fullName evidence="7">GntR family transcriptional regulator / MocR family aminotransferase</fullName>
    </submittedName>
</protein>
<evidence type="ECO:0000313" key="8">
    <source>
        <dbReference type="Proteomes" id="UP000183945"/>
    </source>
</evidence>
<keyword evidence="8" id="KW-1185">Reference proteome</keyword>
<feature type="domain" description="HTH gntR-type" evidence="6">
    <location>
        <begin position="23"/>
        <end position="91"/>
    </location>
</feature>
<keyword evidence="5" id="KW-0804">Transcription</keyword>
<comment type="similarity">
    <text evidence="1">In the C-terminal section; belongs to the class-I pyridoxal-phosphate-dependent aminotransferase family.</text>
</comment>
<dbReference type="InterPro" id="IPR015421">
    <property type="entry name" value="PyrdxlP-dep_Trfase_major"/>
</dbReference>
<evidence type="ECO:0000259" key="6">
    <source>
        <dbReference type="PROSITE" id="PS50949"/>
    </source>
</evidence>
<dbReference type="InterPro" id="IPR051446">
    <property type="entry name" value="HTH_trans_reg/aminotransferase"/>
</dbReference>
<proteinExistence type="inferred from homology"/>
<evidence type="ECO:0000256" key="5">
    <source>
        <dbReference type="ARBA" id="ARBA00023163"/>
    </source>
</evidence>